<dbReference type="KEGG" id="phm:PSMK_12730"/>
<proteinExistence type="predicted"/>
<dbReference type="eggNOG" id="COG2203">
    <property type="taxonomic scope" value="Bacteria"/>
</dbReference>
<accession>I0IDU4</accession>
<dbReference type="GO" id="GO:0043565">
    <property type="term" value="F:sequence-specific DNA binding"/>
    <property type="evidence" value="ECO:0007669"/>
    <property type="project" value="InterPro"/>
</dbReference>
<dbReference type="InterPro" id="IPR027417">
    <property type="entry name" value="P-loop_NTPase"/>
</dbReference>
<dbReference type="GO" id="GO:0005524">
    <property type="term" value="F:ATP binding"/>
    <property type="evidence" value="ECO:0007669"/>
    <property type="project" value="UniProtKB-KW"/>
</dbReference>
<evidence type="ECO:0000256" key="4">
    <source>
        <dbReference type="ARBA" id="ARBA00023125"/>
    </source>
</evidence>
<dbReference type="eggNOG" id="COG3829">
    <property type="taxonomic scope" value="Bacteria"/>
</dbReference>
<evidence type="ECO:0000256" key="5">
    <source>
        <dbReference type="ARBA" id="ARBA00023159"/>
    </source>
</evidence>
<evidence type="ECO:0000313" key="8">
    <source>
        <dbReference type="EMBL" id="BAM03432.1"/>
    </source>
</evidence>
<evidence type="ECO:0000256" key="6">
    <source>
        <dbReference type="ARBA" id="ARBA00023163"/>
    </source>
</evidence>
<keyword evidence="3" id="KW-0805">Transcription regulation</keyword>
<dbReference type="InterPro" id="IPR003593">
    <property type="entry name" value="AAA+_ATPase"/>
</dbReference>
<dbReference type="InterPro" id="IPR009057">
    <property type="entry name" value="Homeodomain-like_sf"/>
</dbReference>
<keyword evidence="4" id="KW-0238">DNA-binding</keyword>
<dbReference type="SUPFAM" id="SSF55781">
    <property type="entry name" value="GAF domain-like"/>
    <property type="match status" value="1"/>
</dbReference>
<dbReference type="InterPro" id="IPR058031">
    <property type="entry name" value="AAA_lid_NorR"/>
</dbReference>
<dbReference type="InterPro" id="IPR025943">
    <property type="entry name" value="Sigma_54_int_dom_ATP-bd_2"/>
</dbReference>
<dbReference type="PRINTS" id="PR01590">
    <property type="entry name" value="HTHFIS"/>
</dbReference>
<dbReference type="Gene3D" id="1.10.10.60">
    <property type="entry name" value="Homeodomain-like"/>
    <property type="match status" value="1"/>
</dbReference>
<protein>
    <submittedName>
        <fullName evidence="8">Fis family transcriptional regulator</fullName>
    </submittedName>
</protein>
<dbReference type="Pfam" id="PF02954">
    <property type="entry name" value="HTH_8"/>
    <property type="match status" value="1"/>
</dbReference>
<organism evidence="8 9">
    <name type="scientific">Phycisphaera mikurensis (strain NBRC 102666 / KCTC 22515 / FYK2301M01)</name>
    <dbReference type="NCBI Taxonomy" id="1142394"/>
    <lineage>
        <taxon>Bacteria</taxon>
        <taxon>Pseudomonadati</taxon>
        <taxon>Planctomycetota</taxon>
        <taxon>Phycisphaerae</taxon>
        <taxon>Phycisphaerales</taxon>
        <taxon>Phycisphaeraceae</taxon>
        <taxon>Phycisphaera</taxon>
    </lineage>
</organism>
<dbReference type="Pfam" id="PF25601">
    <property type="entry name" value="AAA_lid_14"/>
    <property type="match status" value="1"/>
</dbReference>
<feature type="domain" description="Sigma-54 factor interaction" evidence="7">
    <location>
        <begin position="206"/>
        <end position="435"/>
    </location>
</feature>
<dbReference type="EMBL" id="AP012338">
    <property type="protein sequence ID" value="BAM03432.1"/>
    <property type="molecule type" value="Genomic_DNA"/>
</dbReference>
<dbReference type="HOGENOM" id="CLU_000445_95_2_0"/>
<dbReference type="Proteomes" id="UP000007881">
    <property type="component" value="Chromosome"/>
</dbReference>
<keyword evidence="2" id="KW-0067">ATP-binding</keyword>
<keyword evidence="6" id="KW-0804">Transcription</keyword>
<sequence length="538" mass="59774">MARAERELDIIEGISQILGENLLLEQVFQRAMLLLSENLGVQRAALVLLDPLSGQLRTFASVGLTPTEQERGRYAVGEGITGRVMKSGEPAVLADVTKDPDFLNRTGARSLGEDDGPMGEAPASAVSFICVPVRDGDLTVGTISIDKPLESEEQLAADARLLRIVAGMFSQVIRIHDQVRLERDQWQQEEKRLRDNLRSRYKFDNIIGSSPAMLDVLGTIGQVADSRATVLLLGETGCGKELIAKAIHYNSPRESGPLIRVNCGALSPQLLESELFGHVKGAFTGAVRDKIGRFEAADKGTLFLDEVGTLEPQLQVKLLRVLQEREVERVGDHRSRKVDVRVIAATNLNLEAEVERGSFREDLYYRLNVVTVNLPPLRTRREDIPALVEHFLERYNKENGRDLSRVSRETLSTFLRYPWPGNVRELENMIERAVVLSTSNELTPELLPLAIRMFAAQTRGDGADASIDGLSERLAEAAVRQYAASDGRVYELVIQQIERHLLKHALRHNGGVKIRTADFLGINRNTLNKKVKELSLEG</sequence>
<dbReference type="PROSITE" id="PS00688">
    <property type="entry name" value="SIGMA54_INTERACT_3"/>
    <property type="match status" value="1"/>
</dbReference>
<dbReference type="InterPro" id="IPR002197">
    <property type="entry name" value="HTH_Fis"/>
</dbReference>
<dbReference type="SUPFAM" id="SSF46689">
    <property type="entry name" value="Homeodomain-like"/>
    <property type="match status" value="1"/>
</dbReference>
<gene>
    <name evidence="8" type="ordered locus">PSMK_12730</name>
</gene>
<dbReference type="AlphaFoldDB" id="I0IDU4"/>
<dbReference type="Gene3D" id="3.40.50.300">
    <property type="entry name" value="P-loop containing nucleotide triphosphate hydrolases"/>
    <property type="match status" value="1"/>
</dbReference>
<dbReference type="SMART" id="SM00065">
    <property type="entry name" value="GAF"/>
    <property type="match status" value="1"/>
</dbReference>
<evidence type="ECO:0000256" key="3">
    <source>
        <dbReference type="ARBA" id="ARBA00023015"/>
    </source>
</evidence>
<dbReference type="Gene3D" id="3.30.450.40">
    <property type="match status" value="1"/>
</dbReference>
<dbReference type="FunFam" id="1.10.8.60:FF:000014">
    <property type="entry name" value="DNA-binding transcriptional regulator NtrC"/>
    <property type="match status" value="1"/>
</dbReference>
<dbReference type="GO" id="GO:0006355">
    <property type="term" value="P:regulation of DNA-templated transcription"/>
    <property type="evidence" value="ECO:0007669"/>
    <property type="project" value="InterPro"/>
</dbReference>
<dbReference type="Pfam" id="PF01590">
    <property type="entry name" value="GAF"/>
    <property type="match status" value="1"/>
</dbReference>
<dbReference type="PROSITE" id="PS50045">
    <property type="entry name" value="SIGMA54_INTERACT_4"/>
    <property type="match status" value="1"/>
</dbReference>
<dbReference type="Pfam" id="PF00158">
    <property type="entry name" value="Sigma54_activat"/>
    <property type="match status" value="1"/>
</dbReference>
<dbReference type="SUPFAM" id="SSF52540">
    <property type="entry name" value="P-loop containing nucleoside triphosphate hydrolases"/>
    <property type="match status" value="1"/>
</dbReference>
<keyword evidence="9" id="KW-1185">Reference proteome</keyword>
<name>I0IDU4_PHYMF</name>
<reference evidence="8 9" key="1">
    <citation type="submission" date="2012-02" db="EMBL/GenBank/DDBJ databases">
        <title>Complete genome sequence of Phycisphaera mikurensis NBRC 102666.</title>
        <authorList>
            <person name="Ankai A."/>
            <person name="Hosoyama A."/>
            <person name="Terui Y."/>
            <person name="Sekine M."/>
            <person name="Fukai R."/>
            <person name="Kato Y."/>
            <person name="Nakamura S."/>
            <person name="Yamada-Narita S."/>
            <person name="Kawakoshi A."/>
            <person name="Fukunaga Y."/>
            <person name="Yamazaki S."/>
            <person name="Fujita N."/>
        </authorList>
    </citation>
    <scope>NUCLEOTIDE SEQUENCE [LARGE SCALE GENOMIC DNA]</scope>
    <source>
        <strain evidence="9">NBRC 102666 / KCTC 22515 / FYK2301M01</strain>
    </source>
</reference>
<evidence type="ECO:0000313" key="9">
    <source>
        <dbReference type="Proteomes" id="UP000007881"/>
    </source>
</evidence>
<keyword evidence="1" id="KW-0547">Nucleotide-binding</keyword>
<dbReference type="Gene3D" id="1.10.8.60">
    <property type="match status" value="1"/>
</dbReference>
<dbReference type="InterPro" id="IPR029016">
    <property type="entry name" value="GAF-like_dom_sf"/>
</dbReference>
<keyword evidence="5" id="KW-0010">Activator</keyword>
<dbReference type="PANTHER" id="PTHR32071">
    <property type="entry name" value="TRANSCRIPTIONAL REGULATORY PROTEIN"/>
    <property type="match status" value="1"/>
</dbReference>
<dbReference type="InterPro" id="IPR002078">
    <property type="entry name" value="Sigma_54_int"/>
</dbReference>
<dbReference type="InterPro" id="IPR003018">
    <property type="entry name" value="GAF"/>
</dbReference>
<dbReference type="CDD" id="cd00009">
    <property type="entry name" value="AAA"/>
    <property type="match status" value="1"/>
</dbReference>
<dbReference type="RefSeq" id="WP_014436651.1">
    <property type="nucleotide sequence ID" value="NC_017080.1"/>
</dbReference>
<dbReference type="InterPro" id="IPR025944">
    <property type="entry name" value="Sigma_54_int_dom_CS"/>
</dbReference>
<dbReference type="FunFam" id="3.40.50.300:FF:000006">
    <property type="entry name" value="DNA-binding transcriptional regulator NtrC"/>
    <property type="match status" value="1"/>
</dbReference>
<evidence type="ECO:0000256" key="2">
    <source>
        <dbReference type="ARBA" id="ARBA00022840"/>
    </source>
</evidence>
<evidence type="ECO:0000256" key="1">
    <source>
        <dbReference type="ARBA" id="ARBA00022741"/>
    </source>
</evidence>
<dbReference type="SMART" id="SM00382">
    <property type="entry name" value="AAA"/>
    <property type="match status" value="1"/>
</dbReference>
<dbReference type="STRING" id="1142394.PSMK_12730"/>
<dbReference type="PROSITE" id="PS00676">
    <property type="entry name" value="SIGMA54_INTERACT_2"/>
    <property type="match status" value="1"/>
</dbReference>
<evidence type="ECO:0000259" key="7">
    <source>
        <dbReference type="PROSITE" id="PS50045"/>
    </source>
</evidence>